<dbReference type="Proteomes" id="UP000618733">
    <property type="component" value="Unassembled WGS sequence"/>
</dbReference>
<keyword evidence="1" id="KW-0472">Membrane</keyword>
<feature type="transmembrane region" description="Helical" evidence="1">
    <location>
        <begin position="12"/>
        <end position="30"/>
    </location>
</feature>
<accession>A0A934UXA2</accession>
<dbReference type="AlphaFoldDB" id="A0A934UXA2"/>
<sequence>MFFDAILQSAPGAYACLIIVGACFGIQIADATVPVERWAPKIASLCTLFVAFLYAHWIVQIAPLGIAVFIFAELIAQSLWTARLYGGISEYSDLRFGQRLHLVIWPSHPVGDFSKNAVPGSR</sequence>
<dbReference type="RefSeq" id="WP_200131992.1">
    <property type="nucleotide sequence ID" value="NZ_JAEHOI010000005.1"/>
</dbReference>
<reference evidence="2" key="1">
    <citation type="submission" date="2020-12" db="EMBL/GenBank/DDBJ databases">
        <title>Leucobacter sp. CAS2, isolated from Chromium sludge.</title>
        <authorList>
            <person name="Xu Z."/>
        </authorList>
    </citation>
    <scope>NUCLEOTIDE SEQUENCE</scope>
    <source>
        <strain evidence="2">CSA2</strain>
    </source>
</reference>
<evidence type="ECO:0000313" key="3">
    <source>
        <dbReference type="Proteomes" id="UP000618733"/>
    </source>
</evidence>
<evidence type="ECO:0000313" key="2">
    <source>
        <dbReference type="EMBL" id="MBK0421805.1"/>
    </source>
</evidence>
<proteinExistence type="predicted"/>
<name>A0A934UXA2_9MICO</name>
<organism evidence="2 3">
    <name type="scientific">Leucobacter edaphi</name>
    <dbReference type="NCBI Taxonomy" id="2796472"/>
    <lineage>
        <taxon>Bacteria</taxon>
        <taxon>Bacillati</taxon>
        <taxon>Actinomycetota</taxon>
        <taxon>Actinomycetes</taxon>
        <taxon>Micrococcales</taxon>
        <taxon>Microbacteriaceae</taxon>
        <taxon>Leucobacter</taxon>
    </lineage>
</organism>
<dbReference type="EMBL" id="JAEHOI010000005">
    <property type="protein sequence ID" value="MBK0421805.1"/>
    <property type="molecule type" value="Genomic_DNA"/>
</dbReference>
<keyword evidence="1" id="KW-0812">Transmembrane</keyword>
<keyword evidence="3" id="KW-1185">Reference proteome</keyword>
<protein>
    <submittedName>
        <fullName evidence="2">Uncharacterized protein</fullName>
    </submittedName>
</protein>
<evidence type="ECO:0000256" key="1">
    <source>
        <dbReference type="SAM" id="Phobius"/>
    </source>
</evidence>
<comment type="caution">
    <text evidence="2">The sequence shown here is derived from an EMBL/GenBank/DDBJ whole genome shotgun (WGS) entry which is preliminary data.</text>
</comment>
<keyword evidence="1" id="KW-1133">Transmembrane helix</keyword>
<gene>
    <name evidence="2" type="ORF">JD292_06935</name>
</gene>